<dbReference type="GO" id="GO:0046872">
    <property type="term" value="F:metal ion binding"/>
    <property type="evidence" value="ECO:0007669"/>
    <property type="project" value="UniProtKB-KW"/>
</dbReference>
<gene>
    <name evidence="3" type="ORF">MUK42_18052</name>
</gene>
<proteinExistence type="predicted"/>
<dbReference type="InterPro" id="IPR001130">
    <property type="entry name" value="TatD-like"/>
</dbReference>
<feature type="binding site" evidence="2">
    <location>
        <position position="107"/>
    </location>
    <ligand>
        <name>a divalent metal cation</name>
        <dbReference type="ChEBI" id="CHEBI:60240"/>
        <label>1</label>
    </ligand>
</feature>
<feature type="binding site" evidence="2">
    <location>
        <position position="145"/>
    </location>
    <ligand>
        <name>a divalent metal cation</name>
        <dbReference type="ChEBI" id="CHEBI:60240"/>
        <label>2</label>
    </ligand>
</feature>
<evidence type="ECO:0000313" key="3">
    <source>
        <dbReference type="EMBL" id="URE32849.1"/>
    </source>
</evidence>
<dbReference type="Proteomes" id="UP001055439">
    <property type="component" value="Chromosome 8"/>
</dbReference>
<dbReference type="InterPro" id="IPR032466">
    <property type="entry name" value="Metal_Hydrolase"/>
</dbReference>
<accession>A0A9E7HE29</accession>
<dbReference type="CDD" id="cd01310">
    <property type="entry name" value="TatD_DNAse"/>
    <property type="match status" value="1"/>
</dbReference>
<dbReference type="OrthoDB" id="6079689at2759"/>
<evidence type="ECO:0000256" key="2">
    <source>
        <dbReference type="PIRSR" id="PIRSR005902-1"/>
    </source>
</evidence>
<dbReference type="Gene3D" id="3.20.20.140">
    <property type="entry name" value="Metal-dependent hydrolases"/>
    <property type="match status" value="1"/>
</dbReference>
<evidence type="ECO:0000256" key="1">
    <source>
        <dbReference type="ARBA" id="ARBA00022801"/>
    </source>
</evidence>
<dbReference type="InterPro" id="IPR018228">
    <property type="entry name" value="DNase_TatD-rel_CS"/>
</dbReference>
<dbReference type="PANTHER" id="PTHR47176:SF1">
    <property type="entry name" value="OS04G0577500 PROTEIN"/>
    <property type="match status" value="1"/>
</dbReference>
<feature type="binding site" evidence="2">
    <location>
        <position position="21"/>
    </location>
    <ligand>
        <name>a divalent metal cation</name>
        <dbReference type="ChEBI" id="CHEBI:60240"/>
        <label>1</label>
    </ligand>
</feature>
<feature type="binding site" evidence="2">
    <location>
        <position position="23"/>
    </location>
    <ligand>
        <name>a divalent metal cation</name>
        <dbReference type="ChEBI" id="CHEBI:60240"/>
        <label>1</label>
    </ligand>
</feature>
<dbReference type="PROSITE" id="PS01091">
    <property type="entry name" value="TATD_3"/>
    <property type="match status" value="1"/>
</dbReference>
<evidence type="ECO:0000313" key="4">
    <source>
        <dbReference type="Proteomes" id="UP001055439"/>
    </source>
</evidence>
<sequence length="311" mass="33841">MSGVGVGVARQAGVVKIFDAHCHLQDRRIASVAPQLIRTALDSGVERFVVNGVSEMDWHIVKQMGDEYPCIIPCFGLHPWYVNERSPNWFKSLREFLAETPGAAVGEIGLDKGAHAKNIDFREQVDVFRQQLGLAKVLEKPVSVHCVRAFGDLLEIMLSTGPFPAGVVLHSYIGSAELVPGLAKLGSYFSFSGHLTSMKPEKAKEVLKSVPKDRILIETDAPDGLLSAKTSSLFPFPDVASVAETENQLGDSAAEATSLSKEGLNHPANIHRVLKYVATLLEMPEEELAELSFQNATRLFSYPGSKINSDG</sequence>
<name>A0A9E7HE29_9LILI</name>
<organism evidence="3 4">
    <name type="scientific">Musa troglodytarum</name>
    <name type="common">fe'i banana</name>
    <dbReference type="NCBI Taxonomy" id="320322"/>
    <lineage>
        <taxon>Eukaryota</taxon>
        <taxon>Viridiplantae</taxon>
        <taxon>Streptophyta</taxon>
        <taxon>Embryophyta</taxon>
        <taxon>Tracheophyta</taxon>
        <taxon>Spermatophyta</taxon>
        <taxon>Magnoliopsida</taxon>
        <taxon>Liliopsida</taxon>
        <taxon>Zingiberales</taxon>
        <taxon>Musaceae</taxon>
        <taxon>Musa</taxon>
    </lineage>
</organism>
<dbReference type="PIRSF" id="PIRSF005902">
    <property type="entry name" value="DNase_TatD"/>
    <property type="match status" value="1"/>
</dbReference>
<dbReference type="AlphaFoldDB" id="A0A9E7HE29"/>
<dbReference type="EMBL" id="CP097510">
    <property type="protein sequence ID" value="URE32849.1"/>
    <property type="molecule type" value="Genomic_DNA"/>
</dbReference>
<protein>
    <submittedName>
        <fullName evidence="3">TatD related DNase</fullName>
    </submittedName>
</protein>
<dbReference type="GO" id="GO:0016788">
    <property type="term" value="F:hydrolase activity, acting on ester bonds"/>
    <property type="evidence" value="ECO:0007669"/>
    <property type="project" value="InterPro"/>
</dbReference>
<dbReference type="Pfam" id="PF01026">
    <property type="entry name" value="TatD_DNase"/>
    <property type="match status" value="1"/>
</dbReference>
<feature type="binding site" evidence="2">
    <location>
        <position position="220"/>
    </location>
    <ligand>
        <name>a divalent metal cation</name>
        <dbReference type="ChEBI" id="CHEBI:60240"/>
        <label>1</label>
    </ligand>
</feature>
<keyword evidence="4" id="KW-1185">Reference proteome</keyword>
<reference evidence="3" key="1">
    <citation type="submission" date="2022-05" db="EMBL/GenBank/DDBJ databases">
        <title>The Musa troglodytarum L. genome provides insights into the mechanism of non-climacteric behaviour and enrichment of carotenoids.</title>
        <authorList>
            <person name="Wang J."/>
        </authorList>
    </citation>
    <scope>NUCLEOTIDE SEQUENCE</scope>
    <source>
        <tissue evidence="3">Leaf</tissue>
    </source>
</reference>
<keyword evidence="2" id="KW-0479">Metal-binding</keyword>
<dbReference type="PANTHER" id="PTHR47176">
    <property type="entry name" value="OSJNBA0020J04.13 PROTEIN"/>
    <property type="match status" value="1"/>
</dbReference>
<keyword evidence="1" id="KW-0378">Hydrolase</keyword>
<dbReference type="SUPFAM" id="SSF51556">
    <property type="entry name" value="Metallo-dependent hydrolases"/>
    <property type="match status" value="1"/>
</dbReference>
<feature type="binding site" evidence="2">
    <location>
        <position position="170"/>
    </location>
    <ligand>
        <name>a divalent metal cation</name>
        <dbReference type="ChEBI" id="CHEBI:60240"/>
        <label>2</label>
    </ligand>
</feature>